<keyword evidence="8" id="KW-1185">Reference proteome</keyword>
<keyword evidence="2 4" id="KW-0489">Methyltransferase</keyword>
<name>A0A9P6L228_9AGAM</name>
<evidence type="ECO:0000313" key="8">
    <source>
        <dbReference type="Proteomes" id="UP000736335"/>
    </source>
</evidence>
<dbReference type="CDD" id="cd02440">
    <property type="entry name" value="AdoMet_MTases"/>
    <property type="match status" value="1"/>
</dbReference>
<evidence type="ECO:0000256" key="3">
    <source>
        <dbReference type="ARBA" id="ARBA00022679"/>
    </source>
</evidence>
<dbReference type="Pfam" id="PF08242">
    <property type="entry name" value="Methyltransf_12"/>
    <property type="match status" value="1"/>
</dbReference>
<evidence type="ECO:0000256" key="4">
    <source>
        <dbReference type="PIRNR" id="PIRNR037755"/>
    </source>
</evidence>
<evidence type="ECO:0000256" key="2">
    <source>
        <dbReference type="ARBA" id="ARBA00022603"/>
    </source>
</evidence>
<dbReference type="Proteomes" id="UP000736335">
    <property type="component" value="Unassembled WGS sequence"/>
</dbReference>
<evidence type="ECO:0000313" key="7">
    <source>
        <dbReference type="EMBL" id="KAF9779323.1"/>
    </source>
</evidence>
<sequence>MAGSPASRTFFDRSSLSASKDRFLTDEQEVWNHNAWDRVPPPDDQDEIIQAAIAKQQSLPVSEEEKAKINAKPSRSWDTFYKNNANNFFRDRNWLSIEFPELVATTKTDAGQMTVAEIGCGAGNTVFPLLAMNKNPHLSLHAYDYSPHAVKLVQRNPIYESPPIGSIQAGVWDLSSDRLPSDLEPGSVDIAVFIFVLSALHPDEWFNAVKNVHRMLKPSGLLFLRDYGRHDLAQLRFKTKRLLEDNFYIRGDKTRVYFFDIDELALLFSGSPVPPESYAISAQPVVVEELEGDAAASPTSHTPSSEARPEQLDPGAVDSIIGSPLPPLDDSEAGSKYRALHPHFESQAFLDLPHPLFEIVVLAPDRRLLVNRKRQLKMYRIWMQGTFRKTAQHDAVESEDVAAV</sequence>
<dbReference type="GO" id="GO:0052735">
    <property type="term" value="F:tRNA (cytidine-3-)-methyltransferase activity"/>
    <property type="evidence" value="ECO:0007669"/>
    <property type="project" value="TreeGrafter"/>
</dbReference>
<gene>
    <name evidence="7" type="ORF">BJ322DRAFT_1013649</name>
</gene>
<dbReference type="EMBL" id="WIUZ02000020">
    <property type="protein sequence ID" value="KAF9779323.1"/>
    <property type="molecule type" value="Genomic_DNA"/>
</dbReference>
<organism evidence="7 8">
    <name type="scientific">Thelephora terrestris</name>
    <dbReference type="NCBI Taxonomy" id="56493"/>
    <lineage>
        <taxon>Eukaryota</taxon>
        <taxon>Fungi</taxon>
        <taxon>Dikarya</taxon>
        <taxon>Basidiomycota</taxon>
        <taxon>Agaricomycotina</taxon>
        <taxon>Agaricomycetes</taxon>
        <taxon>Thelephorales</taxon>
        <taxon>Thelephoraceae</taxon>
        <taxon>Thelephora</taxon>
    </lineage>
</organism>
<dbReference type="InterPro" id="IPR013217">
    <property type="entry name" value="Methyltransf_12"/>
</dbReference>
<reference evidence="7" key="1">
    <citation type="journal article" date="2020" name="Nat. Commun.">
        <title>Large-scale genome sequencing of mycorrhizal fungi provides insights into the early evolution of symbiotic traits.</title>
        <authorList>
            <person name="Miyauchi S."/>
            <person name="Kiss E."/>
            <person name="Kuo A."/>
            <person name="Drula E."/>
            <person name="Kohler A."/>
            <person name="Sanchez-Garcia M."/>
            <person name="Morin E."/>
            <person name="Andreopoulos B."/>
            <person name="Barry K.W."/>
            <person name="Bonito G."/>
            <person name="Buee M."/>
            <person name="Carver A."/>
            <person name="Chen C."/>
            <person name="Cichocki N."/>
            <person name="Clum A."/>
            <person name="Culley D."/>
            <person name="Crous P.W."/>
            <person name="Fauchery L."/>
            <person name="Girlanda M."/>
            <person name="Hayes R.D."/>
            <person name="Keri Z."/>
            <person name="LaButti K."/>
            <person name="Lipzen A."/>
            <person name="Lombard V."/>
            <person name="Magnuson J."/>
            <person name="Maillard F."/>
            <person name="Murat C."/>
            <person name="Nolan M."/>
            <person name="Ohm R.A."/>
            <person name="Pangilinan J."/>
            <person name="Pereira M.F."/>
            <person name="Perotto S."/>
            <person name="Peter M."/>
            <person name="Pfister S."/>
            <person name="Riley R."/>
            <person name="Sitrit Y."/>
            <person name="Stielow J.B."/>
            <person name="Szollosi G."/>
            <person name="Zifcakova L."/>
            <person name="Stursova M."/>
            <person name="Spatafora J.W."/>
            <person name="Tedersoo L."/>
            <person name="Vaario L.M."/>
            <person name="Yamada A."/>
            <person name="Yan M."/>
            <person name="Wang P."/>
            <person name="Xu J."/>
            <person name="Bruns T."/>
            <person name="Baldrian P."/>
            <person name="Vilgalys R."/>
            <person name="Dunand C."/>
            <person name="Henrissat B."/>
            <person name="Grigoriev I.V."/>
            <person name="Hibbett D."/>
            <person name="Nagy L.G."/>
            <person name="Martin F.M."/>
        </authorList>
    </citation>
    <scope>NUCLEOTIDE SEQUENCE</scope>
    <source>
        <strain evidence="7">UH-Tt-Lm1</strain>
    </source>
</reference>
<dbReference type="InterPro" id="IPR029063">
    <property type="entry name" value="SAM-dependent_MTases_sf"/>
</dbReference>
<dbReference type="AlphaFoldDB" id="A0A9P6L228"/>
<feature type="compositionally biased region" description="Low complexity" evidence="5">
    <location>
        <begin position="294"/>
        <end position="306"/>
    </location>
</feature>
<dbReference type="OrthoDB" id="417697at2759"/>
<dbReference type="SUPFAM" id="SSF53335">
    <property type="entry name" value="S-adenosyl-L-methionine-dependent methyltransferases"/>
    <property type="match status" value="1"/>
</dbReference>
<evidence type="ECO:0000259" key="6">
    <source>
        <dbReference type="Pfam" id="PF08242"/>
    </source>
</evidence>
<reference evidence="7" key="2">
    <citation type="submission" date="2020-11" db="EMBL/GenBank/DDBJ databases">
        <authorList>
            <consortium name="DOE Joint Genome Institute"/>
            <person name="Kuo A."/>
            <person name="Miyauchi S."/>
            <person name="Kiss E."/>
            <person name="Drula E."/>
            <person name="Kohler A."/>
            <person name="Sanchez-Garcia M."/>
            <person name="Andreopoulos B."/>
            <person name="Barry K.W."/>
            <person name="Bonito G."/>
            <person name="Buee M."/>
            <person name="Carver A."/>
            <person name="Chen C."/>
            <person name="Cichocki N."/>
            <person name="Clum A."/>
            <person name="Culley D."/>
            <person name="Crous P.W."/>
            <person name="Fauchery L."/>
            <person name="Girlanda M."/>
            <person name="Hayes R."/>
            <person name="Keri Z."/>
            <person name="Labutti K."/>
            <person name="Lipzen A."/>
            <person name="Lombard V."/>
            <person name="Magnuson J."/>
            <person name="Maillard F."/>
            <person name="Morin E."/>
            <person name="Murat C."/>
            <person name="Nolan M."/>
            <person name="Ohm R."/>
            <person name="Pangilinan J."/>
            <person name="Pereira M."/>
            <person name="Perotto S."/>
            <person name="Peter M."/>
            <person name="Riley R."/>
            <person name="Sitrit Y."/>
            <person name="Stielow B."/>
            <person name="Szollosi G."/>
            <person name="Zifcakova L."/>
            <person name="Stursova M."/>
            <person name="Spatafora J.W."/>
            <person name="Tedersoo L."/>
            <person name="Vaario L.-M."/>
            <person name="Yamada A."/>
            <person name="Yan M."/>
            <person name="Wang P."/>
            <person name="Xu J."/>
            <person name="Bruns T."/>
            <person name="Baldrian P."/>
            <person name="Vilgalys R."/>
            <person name="Henrissat B."/>
            <person name="Grigoriev I.V."/>
            <person name="Hibbett D."/>
            <person name="Nagy L.G."/>
            <person name="Martin F.M."/>
        </authorList>
    </citation>
    <scope>NUCLEOTIDE SEQUENCE</scope>
    <source>
        <strain evidence="7">UH-Tt-Lm1</strain>
    </source>
</reference>
<keyword evidence="3 4" id="KW-0808">Transferase</keyword>
<dbReference type="InterPro" id="IPR026113">
    <property type="entry name" value="METTL2/6/8-like"/>
</dbReference>
<comment type="function">
    <text evidence="4">S-adenosyl-L-methionine-dependent methyltransferase.</text>
</comment>
<dbReference type="PANTHER" id="PTHR22809:SF11">
    <property type="entry name" value="TRNA N(3)-METHYLCYTIDINE METHYLTRANSFERASE METTL2"/>
    <property type="match status" value="1"/>
</dbReference>
<feature type="domain" description="Methyltransferase type 12" evidence="6">
    <location>
        <begin position="117"/>
        <end position="222"/>
    </location>
</feature>
<dbReference type="GO" id="GO:0032259">
    <property type="term" value="P:methylation"/>
    <property type="evidence" value="ECO:0007669"/>
    <property type="project" value="UniProtKB-KW"/>
</dbReference>
<feature type="region of interest" description="Disordered" evidence="5">
    <location>
        <begin position="291"/>
        <end position="324"/>
    </location>
</feature>
<dbReference type="Gene3D" id="3.40.50.150">
    <property type="entry name" value="Vaccinia Virus protein VP39"/>
    <property type="match status" value="1"/>
</dbReference>
<protein>
    <recommendedName>
        <fullName evidence="4">tRNA N(3)-methylcytidine methyltransferase</fullName>
        <ecNumber evidence="4">2.1.1.-</ecNumber>
    </recommendedName>
</protein>
<dbReference type="EC" id="2.1.1.-" evidence="4"/>
<dbReference type="PIRSF" id="PIRSF037755">
    <property type="entry name" value="Mettl2_prd"/>
    <property type="match status" value="1"/>
</dbReference>
<evidence type="ECO:0000256" key="1">
    <source>
        <dbReference type="ARBA" id="ARBA00009725"/>
    </source>
</evidence>
<accession>A0A9P6L228</accession>
<proteinExistence type="inferred from homology"/>
<comment type="similarity">
    <text evidence="1 4">Belongs to the methyltransferase superfamily. METL family.</text>
</comment>
<comment type="caution">
    <text evidence="7">The sequence shown here is derived from an EMBL/GenBank/DDBJ whole genome shotgun (WGS) entry which is preliminary data.</text>
</comment>
<dbReference type="PANTHER" id="PTHR22809">
    <property type="entry name" value="METHYLTRANSFERASE-RELATED"/>
    <property type="match status" value="1"/>
</dbReference>
<evidence type="ECO:0000256" key="5">
    <source>
        <dbReference type="SAM" id="MobiDB-lite"/>
    </source>
</evidence>